<accession>A0A1E1JY87</accession>
<dbReference type="EMBL" id="FJUW01000004">
    <property type="protein sequence ID" value="CZS90701.1"/>
    <property type="molecule type" value="Genomic_DNA"/>
</dbReference>
<proteinExistence type="predicted"/>
<dbReference type="InParanoid" id="A0A1E1JY87"/>
<organism evidence="1 2">
    <name type="scientific">Rhynchosporium graminicola</name>
    <dbReference type="NCBI Taxonomy" id="2792576"/>
    <lineage>
        <taxon>Eukaryota</taxon>
        <taxon>Fungi</taxon>
        <taxon>Dikarya</taxon>
        <taxon>Ascomycota</taxon>
        <taxon>Pezizomycotina</taxon>
        <taxon>Leotiomycetes</taxon>
        <taxon>Helotiales</taxon>
        <taxon>Ploettnerulaceae</taxon>
        <taxon>Rhynchosporium</taxon>
    </lineage>
</organism>
<protein>
    <recommendedName>
        <fullName evidence="3">MalT-like TPR region domain-containing protein</fullName>
    </recommendedName>
</protein>
<evidence type="ECO:0000313" key="2">
    <source>
        <dbReference type="Proteomes" id="UP000178129"/>
    </source>
</evidence>
<dbReference type="AlphaFoldDB" id="A0A1E1JY87"/>
<evidence type="ECO:0000313" key="1">
    <source>
        <dbReference type="EMBL" id="CZS90701.1"/>
    </source>
</evidence>
<sequence>MVYMIFRLPLFTYLYAIRMFYEQEHASEFDSKTFLTGKNSLHDQIPPVLAIFGDLWDNNSGPKLPLQNTSKAPGYLYYMTGDLAAAAHILESSRLTCDEQTDAHFILHTNALLAQVKMLQEKTDEAILLPRRALRYMEFSPFTAEKEWMTTAQNLGIMLIQQSLSDDDGTKLDMLAEAIQVLTKLLAKSAACSPEITSTH</sequence>
<comment type="caution">
    <text evidence="1">The sequence shown here is derived from an EMBL/GenBank/DDBJ whole genome shotgun (WGS) entry which is preliminary data.</text>
</comment>
<name>A0A1E1JY87_9HELO</name>
<dbReference type="Proteomes" id="UP000178129">
    <property type="component" value="Unassembled WGS sequence"/>
</dbReference>
<gene>
    <name evidence="1" type="ORF">RCO7_06760</name>
</gene>
<reference evidence="2" key="1">
    <citation type="submission" date="2016-03" db="EMBL/GenBank/DDBJ databases">
        <authorList>
            <person name="Ploux O."/>
        </authorList>
    </citation>
    <scope>NUCLEOTIDE SEQUENCE [LARGE SCALE GENOMIC DNA]</scope>
    <source>
        <strain evidence="2">UK7</strain>
    </source>
</reference>
<keyword evidence="2" id="KW-1185">Reference proteome</keyword>
<evidence type="ECO:0008006" key="3">
    <source>
        <dbReference type="Google" id="ProtNLM"/>
    </source>
</evidence>